<comment type="caution">
    <text evidence="2">The sequence shown here is derived from an EMBL/GenBank/DDBJ whole genome shotgun (WGS) entry which is preliminary data.</text>
</comment>
<reference evidence="2 3" key="1">
    <citation type="journal article" date="2019" name="Int. J. Syst. Evol. Microbiol.">
        <title>The Global Catalogue of Microorganisms (GCM) 10K type strain sequencing project: providing services to taxonomists for standard genome sequencing and annotation.</title>
        <authorList>
            <consortium name="The Broad Institute Genomics Platform"/>
            <consortium name="The Broad Institute Genome Sequencing Center for Infectious Disease"/>
            <person name="Wu L."/>
            <person name="Ma J."/>
        </authorList>
    </citation>
    <scope>NUCLEOTIDE SEQUENCE [LARGE SCALE GENOMIC DNA]</scope>
    <source>
        <strain evidence="2 3">JCM 16001</strain>
    </source>
</reference>
<evidence type="ECO:0000313" key="3">
    <source>
        <dbReference type="Proteomes" id="UP001499851"/>
    </source>
</evidence>
<dbReference type="Proteomes" id="UP001499851">
    <property type="component" value="Unassembled WGS sequence"/>
</dbReference>
<evidence type="ECO:0000256" key="1">
    <source>
        <dbReference type="SAM" id="MobiDB-lite"/>
    </source>
</evidence>
<protein>
    <submittedName>
        <fullName evidence="2">Uncharacterized protein</fullName>
    </submittedName>
</protein>
<name>A0ABN2FY93_9ACTN</name>
<feature type="region of interest" description="Disordered" evidence="1">
    <location>
        <begin position="73"/>
        <end position="94"/>
    </location>
</feature>
<keyword evidence="3" id="KW-1185">Reference proteome</keyword>
<evidence type="ECO:0000313" key="2">
    <source>
        <dbReference type="EMBL" id="GAA1662001.1"/>
    </source>
</evidence>
<dbReference type="EMBL" id="BAAAQF010000002">
    <property type="protein sequence ID" value="GAA1662001.1"/>
    <property type="molecule type" value="Genomic_DNA"/>
</dbReference>
<proteinExistence type="predicted"/>
<sequence length="94" mass="10292">MQDGAASAAIGAYAMQSIDHAVLVWAKPVRRYRMLLRLNQFEVLHCSYEVDDGFAANPWDRCGPEVLGLRRSVADSSTAPVSDWQVGPAPTSSR</sequence>
<organism evidence="2 3">
    <name type="scientific">Glycomyces endophyticus</name>
    <dbReference type="NCBI Taxonomy" id="480996"/>
    <lineage>
        <taxon>Bacteria</taxon>
        <taxon>Bacillati</taxon>
        <taxon>Actinomycetota</taxon>
        <taxon>Actinomycetes</taxon>
        <taxon>Glycomycetales</taxon>
        <taxon>Glycomycetaceae</taxon>
        <taxon>Glycomyces</taxon>
    </lineage>
</organism>
<accession>A0ABN2FY93</accession>
<gene>
    <name evidence="2" type="ORF">GCM10009830_04030</name>
</gene>